<dbReference type="AlphaFoldDB" id="A0A7W7RHI5"/>
<dbReference type="Proteomes" id="UP000523007">
    <property type="component" value="Unassembled WGS sequence"/>
</dbReference>
<dbReference type="EMBL" id="JACHJT010000001">
    <property type="protein sequence ID" value="MBB4932017.1"/>
    <property type="molecule type" value="Genomic_DNA"/>
</dbReference>
<dbReference type="PRINTS" id="PR00080">
    <property type="entry name" value="SDRFAMILY"/>
</dbReference>
<gene>
    <name evidence="4" type="ORF">F4561_002837</name>
</gene>
<name>A0A7W7RHI5_9ACTN</name>
<dbReference type="EC" id="1.1.1.-" evidence="4"/>
<dbReference type="PANTHER" id="PTHR42901">
    <property type="entry name" value="ALCOHOL DEHYDROGENASE"/>
    <property type="match status" value="1"/>
</dbReference>
<sequence length="255" mass="26905">MEQTTVMVTGASAGFGAAIARRFASDGARIIASARRADRLAGLSGELGGEDRVLPVELDVRDRAAVERTVAGLPAEFADIDVLVNNAGLAKGLEPAQRADPDDWDQMVDTNCKGLMYCTRAVLPGMVRRGAGHVVNLGSIAGAYPYPGGNVYGATKAFVRQFSLNLRADLHGTGVRVTDVEPGLSGGTEFSAVRFQGDRERAEAVYANTRPLAAEDVAEAVFWAATRPAHVNVNTIEVMPTVQSFGALPVHRNGA</sequence>
<keyword evidence="2 4" id="KW-0560">Oxidoreductase</keyword>
<dbReference type="InterPro" id="IPR002347">
    <property type="entry name" value="SDR_fam"/>
</dbReference>
<dbReference type="FunFam" id="3.40.50.720:FF:000047">
    <property type="entry name" value="NADP-dependent L-serine/L-allo-threonine dehydrogenase"/>
    <property type="match status" value="1"/>
</dbReference>
<proteinExistence type="inferred from homology"/>
<dbReference type="EC" id="1.1.1.381" evidence="4"/>
<comment type="caution">
    <text evidence="4">The sequence shown here is derived from an EMBL/GenBank/DDBJ whole genome shotgun (WGS) entry which is preliminary data.</text>
</comment>
<dbReference type="RefSeq" id="WP_184579106.1">
    <property type="nucleotide sequence ID" value="NZ_JACHJT010000001.1"/>
</dbReference>
<protein>
    <submittedName>
        <fullName evidence="4">3-hydroxy acid dehydrogenase/malonic semialdehyde reductase</fullName>
        <ecNumber evidence="4">1.1.1.-</ecNumber>
        <ecNumber evidence="4">1.1.1.381</ecNumber>
    </submittedName>
</protein>
<evidence type="ECO:0000256" key="3">
    <source>
        <dbReference type="RuleBase" id="RU000363"/>
    </source>
</evidence>
<dbReference type="Pfam" id="PF00106">
    <property type="entry name" value="adh_short"/>
    <property type="match status" value="1"/>
</dbReference>
<comment type="similarity">
    <text evidence="1 3">Belongs to the short-chain dehydrogenases/reductases (SDR) family.</text>
</comment>
<evidence type="ECO:0000256" key="2">
    <source>
        <dbReference type="ARBA" id="ARBA00023002"/>
    </source>
</evidence>
<dbReference type="SUPFAM" id="SSF51735">
    <property type="entry name" value="NAD(P)-binding Rossmann-fold domains"/>
    <property type="match status" value="1"/>
</dbReference>
<dbReference type="CDD" id="cd05346">
    <property type="entry name" value="SDR_c5"/>
    <property type="match status" value="1"/>
</dbReference>
<dbReference type="Gene3D" id="3.40.50.720">
    <property type="entry name" value="NAD(P)-binding Rossmann-like Domain"/>
    <property type="match status" value="1"/>
</dbReference>
<evidence type="ECO:0000313" key="5">
    <source>
        <dbReference type="Proteomes" id="UP000523007"/>
    </source>
</evidence>
<accession>A0A7W7RHI5</accession>
<dbReference type="PRINTS" id="PR00081">
    <property type="entry name" value="GDHRDH"/>
</dbReference>
<dbReference type="PROSITE" id="PS00061">
    <property type="entry name" value="ADH_SHORT"/>
    <property type="match status" value="1"/>
</dbReference>
<dbReference type="GO" id="GO:0016616">
    <property type="term" value="F:oxidoreductase activity, acting on the CH-OH group of donors, NAD or NADP as acceptor"/>
    <property type="evidence" value="ECO:0007669"/>
    <property type="project" value="UniProtKB-ARBA"/>
</dbReference>
<dbReference type="InterPro" id="IPR020904">
    <property type="entry name" value="Sc_DH/Rdtase_CS"/>
</dbReference>
<organism evidence="4 5">
    <name type="scientific">Lipingzhangella halophila</name>
    <dbReference type="NCBI Taxonomy" id="1783352"/>
    <lineage>
        <taxon>Bacteria</taxon>
        <taxon>Bacillati</taxon>
        <taxon>Actinomycetota</taxon>
        <taxon>Actinomycetes</taxon>
        <taxon>Streptosporangiales</taxon>
        <taxon>Nocardiopsidaceae</taxon>
        <taxon>Lipingzhangella</taxon>
    </lineage>
</organism>
<dbReference type="PANTHER" id="PTHR42901:SF1">
    <property type="entry name" value="ALCOHOL DEHYDROGENASE"/>
    <property type="match status" value="1"/>
</dbReference>
<evidence type="ECO:0000256" key="1">
    <source>
        <dbReference type="ARBA" id="ARBA00006484"/>
    </source>
</evidence>
<keyword evidence="5" id="KW-1185">Reference proteome</keyword>
<dbReference type="InterPro" id="IPR036291">
    <property type="entry name" value="NAD(P)-bd_dom_sf"/>
</dbReference>
<evidence type="ECO:0000313" key="4">
    <source>
        <dbReference type="EMBL" id="MBB4932017.1"/>
    </source>
</evidence>
<reference evidence="4 5" key="1">
    <citation type="submission" date="2020-08" db="EMBL/GenBank/DDBJ databases">
        <title>Sequencing the genomes of 1000 actinobacteria strains.</title>
        <authorList>
            <person name="Klenk H.-P."/>
        </authorList>
    </citation>
    <scope>NUCLEOTIDE SEQUENCE [LARGE SCALE GENOMIC DNA]</scope>
    <source>
        <strain evidence="4 5">DSM 102030</strain>
    </source>
</reference>